<gene>
    <name evidence="6" type="ORF">dsat_2569</name>
</gene>
<dbReference type="CDD" id="cd00156">
    <property type="entry name" value="REC"/>
    <property type="match status" value="1"/>
</dbReference>
<evidence type="ECO:0000256" key="2">
    <source>
        <dbReference type="ARBA" id="ARBA00023012"/>
    </source>
</evidence>
<dbReference type="AlphaFoldDB" id="S7TDX5"/>
<evidence type="ECO:0000313" key="7">
    <source>
        <dbReference type="Proteomes" id="UP000014975"/>
    </source>
</evidence>
<dbReference type="PROSITE" id="PS50110">
    <property type="entry name" value="RESPONSE_REGULATORY"/>
    <property type="match status" value="1"/>
</dbReference>
<dbReference type="GO" id="GO:0032993">
    <property type="term" value="C:protein-DNA complex"/>
    <property type="evidence" value="ECO:0007669"/>
    <property type="project" value="TreeGrafter"/>
</dbReference>
<name>S7TDX5_9BACT</name>
<evidence type="ECO:0000259" key="5">
    <source>
        <dbReference type="PROSITE" id="PS50110"/>
    </source>
</evidence>
<dbReference type="OrthoDB" id="9800029at2"/>
<dbReference type="InterPro" id="IPR001789">
    <property type="entry name" value="Sig_transdc_resp-reg_receiver"/>
</dbReference>
<dbReference type="GO" id="GO:0000156">
    <property type="term" value="F:phosphorelay response regulator activity"/>
    <property type="evidence" value="ECO:0007669"/>
    <property type="project" value="TreeGrafter"/>
</dbReference>
<dbReference type="GO" id="GO:0000976">
    <property type="term" value="F:transcription cis-regulatory region binding"/>
    <property type="evidence" value="ECO:0007669"/>
    <property type="project" value="TreeGrafter"/>
</dbReference>
<evidence type="ECO:0000256" key="1">
    <source>
        <dbReference type="ARBA" id="ARBA00022553"/>
    </source>
</evidence>
<feature type="modified residue" description="4-aspartylphosphate" evidence="4">
    <location>
        <position position="51"/>
    </location>
</feature>
<dbReference type="SMART" id="SM00448">
    <property type="entry name" value="REC"/>
    <property type="match status" value="1"/>
</dbReference>
<proteinExistence type="predicted"/>
<keyword evidence="1 4" id="KW-0597">Phosphoprotein</keyword>
<dbReference type="STRING" id="1121439.dsat_2569"/>
<keyword evidence="7" id="KW-1185">Reference proteome</keyword>
<dbReference type="PANTHER" id="PTHR48111:SF40">
    <property type="entry name" value="PHOSPHATE REGULON TRANSCRIPTIONAL REGULATORY PROTEIN PHOB"/>
    <property type="match status" value="1"/>
</dbReference>
<dbReference type="GO" id="GO:0005829">
    <property type="term" value="C:cytosol"/>
    <property type="evidence" value="ECO:0007669"/>
    <property type="project" value="TreeGrafter"/>
</dbReference>
<dbReference type="PATRIC" id="fig|1121439.3.peg.970"/>
<dbReference type="Proteomes" id="UP000014975">
    <property type="component" value="Unassembled WGS sequence"/>
</dbReference>
<dbReference type="InterPro" id="IPR039420">
    <property type="entry name" value="WalR-like"/>
</dbReference>
<accession>S7TDX5</accession>
<sequence>MHVLLVDDEEELVSALAERLSFRGMDADWALSGEAAIKAARSKHYDVAVLDMKMPRMGGIDLMHELKDIQPGMRFIFLTGHGSMRDFKAGTAEAGRAFYLVKPVPIELLLEKIHEATKTQET</sequence>
<comment type="caution">
    <text evidence="6">The sequence shown here is derived from an EMBL/GenBank/DDBJ whole genome shotgun (WGS) entry which is preliminary data.</text>
</comment>
<dbReference type="GO" id="GO:0006355">
    <property type="term" value="P:regulation of DNA-templated transcription"/>
    <property type="evidence" value="ECO:0007669"/>
    <property type="project" value="TreeGrafter"/>
</dbReference>
<evidence type="ECO:0000256" key="3">
    <source>
        <dbReference type="ARBA" id="ARBA00023125"/>
    </source>
</evidence>
<feature type="domain" description="Response regulatory" evidence="5">
    <location>
        <begin position="2"/>
        <end position="117"/>
    </location>
</feature>
<organism evidence="6 7">
    <name type="scientific">Alkalidesulfovibrio alkalitolerans DSM 16529</name>
    <dbReference type="NCBI Taxonomy" id="1121439"/>
    <lineage>
        <taxon>Bacteria</taxon>
        <taxon>Pseudomonadati</taxon>
        <taxon>Thermodesulfobacteriota</taxon>
        <taxon>Desulfovibrionia</taxon>
        <taxon>Desulfovibrionales</taxon>
        <taxon>Desulfovibrionaceae</taxon>
        <taxon>Alkalidesulfovibrio</taxon>
    </lineage>
</organism>
<dbReference type="RefSeq" id="WP_020886454.1">
    <property type="nucleotide sequence ID" value="NZ_ATHI01000006.1"/>
</dbReference>
<protein>
    <submittedName>
        <fullName evidence="6">Response regulator receiver protein</fullName>
    </submittedName>
</protein>
<keyword evidence="3" id="KW-0238">DNA-binding</keyword>
<dbReference type="SUPFAM" id="SSF52172">
    <property type="entry name" value="CheY-like"/>
    <property type="match status" value="1"/>
</dbReference>
<dbReference type="InterPro" id="IPR011006">
    <property type="entry name" value="CheY-like_superfamily"/>
</dbReference>
<keyword evidence="2" id="KW-0902">Two-component regulatory system</keyword>
<dbReference type="Gene3D" id="3.40.50.2300">
    <property type="match status" value="1"/>
</dbReference>
<evidence type="ECO:0000256" key="4">
    <source>
        <dbReference type="PROSITE-ProRule" id="PRU00169"/>
    </source>
</evidence>
<dbReference type="PANTHER" id="PTHR48111">
    <property type="entry name" value="REGULATOR OF RPOS"/>
    <property type="match status" value="1"/>
</dbReference>
<dbReference type="eggNOG" id="COG0745">
    <property type="taxonomic scope" value="Bacteria"/>
</dbReference>
<evidence type="ECO:0000313" key="6">
    <source>
        <dbReference type="EMBL" id="EPR34750.1"/>
    </source>
</evidence>
<dbReference type="Pfam" id="PF00072">
    <property type="entry name" value="Response_reg"/>
    <property type="match status" value="1"/>
</dbReference>
<dbReference type="EMBL" id="ATHI01000006">
    <property type="protein sequence ID" value="EPR34750.1"/>
    <property type="molecule type" value="Genomic_DNA"/>
</dbReference>
<reference evidence="6 7" key="1">
    <citation type="journal article" date="2013" name="Genome Announc.">
        <title>Draft genome sequences for three mercury-methylating, sulfate-reducing bacteria.</title>
        <authorList>
            <person name="Brown S.D."/>
            <person name="Hurt R.A.Jr."/>
            <person name="Gilmour C.C."/>
            <person name="Elias D.A."/>
        </authorList>
    </citation>
    <scope>NUCLEOTIDE SEQUENCE [LARGE SCALE GENOMIC DNA]</scope>
    <source>
        <strain evidence="6 7">DSM 16529</strain>
    </source>
</reference>